<proteinExistence type="predicted"/>
<evidence type="ECO:0000313" key="1">
    <source>
        <dbReference type="EMBL" id="MPM36498.1"/>
    </source>
</evidence>
<comment type="caution">
    <text evidence="1">The sequence shown here is derived from an EMBL/GenBank/DDBJ whole genome shotgun (WGS) entry which is preliminary data.</text>
</comment>
<sequence length="65" mass="7851">MNTAKQILKRLIEDIPENEAFEVIDFISYLKVRREKETYRDLQKASESSLKFWDNDIDDEVWNNV</sequence>
<organism evidence="1">
    <name type="scientific">bioreactor metagenome</name>
    <dbReference type="NCBI Taxonomy" id="1076179"/>
    <lineage>
        <taxon>unclassified sequences</taxon>
        <taxon>metagenomes</taxon>
        <taxon>ecological metagenomes</taxon>
    </lineage>
</organism>
<dbReference type="EMBL" id="VSSQ01007626">
    <property type="protein sequence ID" value="MPM36498.1"/>
    <property type="molecule type" value="Genomic_DNA"/>
</dbReference>
<protein>
    <recommendedName>
        <fullName evidence="2">DUF2281 domain-containing protein</fullName>
    </recommendedName>
</protein>
<accession>A0A644Z889</accession>
<reference evidence="1" key="1">
    <citation type="submission" date="2019-08" db="EMBL/GenBank/DDBJ databases">
        <authorList>
            <person name="Kucharzyk K."/>
            <person name="Murdoch R.W."/>
            <person name="Higgins S."/>
            <person name="Loffler F."/>
        </authorList>
    </citation>
    <scope>NUCLEOTIDE SEQUENCE</scope>
</reference>
<evidence type="ECO:0008006" key="2">
    <source>
        <dbReference type="Google" id="ProtNLM"/>
    </source>
</evidence>
<dbReference type="AlphaFoldDB" id="A0A644Z889"/>
<name>A0A644Z889_9ZZZZ</name>
<gene>
    <name evidence="1" type="ORF">SDC9_83096</name>
</gene>